<dbReference type="CDD" id="cd09911">
    <property type="entry name" value="Lin0431_like"/>
    <property type="match status" value="1"/>
</dbReference>
<evidence type="ECO:0000313" key="1">
    <source>
        <dbReference type="EMBL" id="TCS82144.1"/>
    </source>
</evidence>
<dbReference type="EMBL" id="SLZZ01000002">
    <property type="protein sequence ID" value="TCS82144.1"/>
    <property type="molecule type" value="Genomic_DNA"/>
</dbReference>
<reference evidence="1 2" key="1">
    <citation type="submission" date="2019-03" db="EMBL/GenBank/DDBJ databases">
        <title>Genomic Encyclopedia of Type Strains, Phase IV (KMG-IV): sequencing the most valuable type-strain genomes for metagenomic binning, comparative biology and taxonomic classification.</title>
        <authorList>
            <person name="Goeker M."/>
        </authorList>
    </citation>
    <scope>NUCLEOTIDE SEQUENCE [LARGE SCALE GENOMIC DNA]</scope>
    <source>
        <strain evidence="1 2">DSM 29489</strain>
    </source>
</reference>
<dbReference type="RefSeq" id="WP_243117309.1">
    <property type="nucleotide sequence ID" value="NZ_DAIRMY010000146.1"/>
</dbReference>
<dbReference type="Proteomes" id="UP000295726">
    <property type="component" value="Unassembled WGS sequence"/>
</dbReference>
<protein>
    <submittedName>
        <fullName evidence="1">Uncharacterized protein</fullName>
    </submittedName>
</protein>
<name>A0A4R3KFJ0_9FIRM</name>
<dbReference type="Pfam" id="PF07009">
    <property type="entry name" value="NusG_II"/>
    <property type="match status" value="1"/>
</dbReference>
<comment type="caution">
    <text evidence="1">The sequence shown here is derived from an EMBL/GenBank/DDBJ whole genome shotgun (WGS) entry which is preliminary data.</text>
</comment>
<keyword evidence="2" id="KW-1185">Reference proteome</keyword>
<proteinExistence type="predicted"/>
<dbReference type="InterPro" id="IPR038690">
    <property type="entry name" value="NusG_2_sf"/>
</dbReference>
<gene>
    <name evidence="1" type="ORF">EDD59_1025</name>
</gene>
<accession>A0A4R3KFJ0</accession>
<evidence type="ECO:0000313" key="2">
    <source>
        <dbReference type="Proteomes" id="UP000295726"/>
    </source>
</evidence>
<dbReference type="Gene3D" id="2.60.320.10">
    <property type="entry name" value="N-utilization substance G protein NusG, insert domain"/>
    <property type="match status" value="1"/>
</dbReference>
<dbReference type="AlphaFoldDB" id="A0A4R3KFJ0"/>
<sequence length="122" mass="13250">MIKKNDLILAGTVLIVALAAVLLITFTKKEGAEVVVTVDGEVYKTMPLDKDATLTLGDKQGNYNVVEVKGGEVTMTEANCRDQICVNHKAIHYNHESIVCLPHKVTVEIRGGEEGDIDIMAN</sequence>
<organism evidence="1 2">
    <name type="scientific">Muricomes intestini</name>
    <dbReference type="NCBI Taxonomy" id="1796634"/>
    <lineage>
        <taxon>Bacteria</taxon>
        <taxon>Bacillati</taxon>
        <taxon>Bacillota</taxon>
        <taxon>Clostridia</taxon>
        <taxon>Lachnospirales</taxon>
        <taxon>Lachnospiraceae</taxon>
        <taxon>Muricomes</taxon>
    </lineage>
</organism>